<gene>
    <name evidence="1" type="ORF">DWW08_06130</name>
</gene>
<evidence type="ECO:0000313" key="1">
    <source>
        <dbReference type="EMBL" id="RGV56556.1"/>
    </source>
</evidence>
<protein>
    <submittedName>
        <fullName evidence="1">Uncharacterized protein</fullName>
    </submittedName>
</protein>
<proteinExistence type="predicted"/>
<dbReference type="AlphaFoldDB" id="A0A412YGK7"/>
<reference evidence="1 2" key="1">
    <citation type="submission" date="2018-08" db="EMBL/GenBank/DDBJ databases">
        <title>A genome reference for cultivated species of the human gut microbiota.</title>
        <authorList>
            <person name="Zou Y."/>
            <person name="Xue W."/>
            <person name="Luo G."/>
        </authorList>
    </citation>
    <scope>NUCLEOTIDE SEQUENCE [LARGE SCALE GENOMIC DNA]</scope>
    <source>
        <strain evidence="1 2">AF14-26</strain>
    </source>
</reference>
<evidence type="ECO:0000313" key="2">
    <source>
        <dbReference type="Proteomes" id="UP000286270"/>
    </source>
</evidence>
<organism evidence="1 2">
    <name type="scientific">Bacteroides fragilis</name>
    <dbReference type="NCBI Taxonomy" id="817"/>
    <lineage>
        <taxon>Bacteria</taxon>
        <taxon>Pseudomonadati</taxon>
        <taxon>Bacteroidota</taxon>
        <taxon>Bacteroidia</taxon>
        <taxon>Bacteroidales</taxon>
        <taxon>Bacteroidaceae</taxon>
        <taxon>Bacteroides</taxon>
    </lineage>
</organism>
<accession>A0A412YGK7</accession>
<dbReference type="RefSeq" id="WP_122142063.1">
    <property type="nucleotide sequence ID" value="NZ_JAFKPL010000034.1"/>
</dbReference>
<dbReference type="EMBL" id="QRZH01000004">
    <property type="protein sequence ID" value="RGV56556.1"/>
    <property type="molecule type" value="Genomic_DNA"/>
</dbReference>
<comment type="caution">
    <text evidence="1">The sequence shown here is derived from an EMBL/GenBank/DDBJ whole genome shotgun (WGS) entry which is preliminary data.</text>
</comment>
<name>A0A412YGK7_BACFG</name>
<sequence>MIYTDLDRISLRRFIDVFCGDSDAVCEGNYSKEEKKKAVSGLVNEYMSIVGKKGILAEVSKKNEIIGLMIKIGVMNACRYLAEEKEWETACSVLDDMGYKLAPEDHGKILNRIEAILSNSRFRMDKIMAEKPDNKKSAVMDRDYFVRERVAVMQHFNMHVDPDAFSAKEYAYMVKRMCDEVDFRMKALKKK</sequence>
<dbReference type="Proteomes" id="UP000286270">
    <property type="component" value="Unassembled WGS sequence"/>
</dbReference>